<protein>
    <submittedName>
        <fullName evidence="1">Uncharacterized protein</fullName>
    </submittedName>
</protein>
<organism evidence="1 2">
    <name type="scientific">Candidozyma auris</name>
    <name type="common">Yeast</name>
    <name type="synonym">Candida auris</name>
    <dbReference type="NCBI Taxonomy" id="498019"/>
    <lineage>
        <taxon>Eukaryota</taxon>
        <taxon>Fungi</taxon>
        <taxon>Dikarya</taxon>
        <taxon>Ascomycota</taxon>
        <taxon>Saccharomycotina</taxon>
        <taxon>Pichiomycetes</taxon>
        <taxon>Metschnikowiaceae</taxon>
        <taxon>Candidozyma</taxon>
    </lineage>
</organism>
<proteinExistence type="predicted"/>
<dbReference type="EMBL" id="LGST01000017">
    <property type="protein sequence ID" value="KNE00800.1"/>
    <property type="molecule type" value="Genomic_DNA"/>
</dbReference>
<name>A0A0L0P3I9_CANAR</name>
<comment type="caution">
    <text evidence="1">The sequence shown here is derived from an EMBL/GenBank/DDBJ whole genome shotgun (WGS) entry which is preliminary data.</text>
</comment>
<gene>
    <name evidence="1" type="ORF">QG37_02332</name>
</gene>
<sequence length="35" mass="4126">MAWLKVEALEYMARVSAKPWRMIKAMITTGREQDN</sequence>
<dbReference type="Proteomes" id="UP000037122">
    <property type="component" value="Unassembled WGS sequence"/>
</dbReference>
<evidence type="ECO:0000313" key="2">
    <source>
        <dbReference type="Proteomes" id="UP000037122"/>
    </source>
</evidence>
<accession>A0A0L0P3I9</accession>
<reference evidence="2" key="1">
    <citation type="journal article" date="2015" name="BMC Genomics">
        <title>Draft genome of a commonly misdiagnosed multidrug resistant pathogen Candida auris.</title>
        <authorList>
            <person name="Chatterjee S."/>
            <person name="Alampalli S.V."/>
            <person name="Nageshan R.K."/>
            <person name="Chettiar S.T."/>
            <person name="Joshi S."/>
            <person name="Tatu U.S."/>
        </authorList>
    </citation>
    <scope>NUCLEOTIDE SEQUENCE [LARGE SCALE GENOMIC DNA]</scope>
    <source>
        <strain evidence="2">6684</strain>
    </source>
</reference>
<evidence type="ECO:0000313" key="1">
    <source>
        <dbReference type="EMBL" id="KNE00800.1"/>
    </source>
</evidence>
<dbReference type="AlphaFoldDB" id="A0A0L0P3I9"/>